<dbReference type="EMBL" id="QRMI01000039">
    <property type="protein sequence ID" value="RHJ58379.1"/>
    <property type="molecule type" value="Genomic_DNA"/>
</dbReference>
<comment type="caution">
    <text evidence="1">The sequence shown here is derived from an EMBL/GenBank/DDBJ whole genome shotgun (WGS) entry which is preliminary data.</text>
</comment>
<sequence length="79" mass="8879">MTAGSKQHKATAGVPDGRLFLIEKKGIVENEEDMETSVYRDSCPDHDFNCSTDHIGSSSGNTVLNRIRRESWTCRTFDE</sequence>
<evidence type="ECO:0000313" key="1">
    <source>
        <dbReference type="EMBL" id="RHJ58379.1"/>
    </source>
</evidence>
<dbReference type="AlphaFoldDB" id="A0A415CX20"/>
<proteinExistence type="predicted"/>
<protein>
    <submittedName>
        <fullName evidence="1">Uncharacterized protein</fullName>
    </submittedName>
</protein>
<dbReference type="Proteomes" id="UP000285832">
    <property type="component" value="Unassembled WGS sequence"/>
</dbReference>
<reference evidence="1 2" key="1">
    <citation type="submission" date="2018-08" db="EMBL/GenBank/DDBJ databases">
        <title>A genome reference for cultivated species of the human gut microbiota.</title>
        <authorList>
            <person name="Zou Y."/>
            <person name="Xue W."/>
            <person name="Luo G."/>
        </authorList>
    </citation>
    <scope>NUCLEOTIDE SEQUENCE [LARGE SCALE GENOMIC DNA]</scope>
    <source>
        <strain evidence="1 2">AM09-9</strain>
    </source>
</reference>
<accession>A0A415CX20</accession>
<name>A0A415CX20_9FIRM</name>
<organism evidence="1 2">
    <name type="scientific">[Ruminococcus] lactaris</name>
    <dbReference type="NCBI Taxonomy" id="46228"/>
    <lineage>
        <taxon>Bacteria</taxon>
        <taxon>Bacillati</taxon>
        <taxon>Bacillota</taxon>
        <taxon>Clostridia</taxon>
        <taxon>Lachnospirales</taxon>
        <taxon>Lachnospiraceae</taxon>
        <taxon>Mediterraneibacter</taxon>
    </lineage>
</organism>
<evidence type="ECO:0000313" key="2">
    <source>
        <dbReference type="Proteomes" id="UP000285832"/>
    </source>
</evidence>
<gene>
    <name evidence="1" type="ORF">DW116_11920</name>
</gene>